<dbReference type="PANTHER" id="PTHR11351">
    <property type="entry name" value="ACYL-COA DESATURASE"/>
    <property type="match status" value="1"/>
</dbReference>
<evidence type="ECO:0000256" key="3">
    <source>
        <dbReference type="ARBA" id="ARBA00022692"/>
    </source>
</evidence>
<dbReference type="GO" id="GO:0006631">
    <property type="term" value="P:fatty acid metabolic process"/>
    <property type="evidence" value="ECO:0007669"/>
    <property type="project" value="UniProtKB-KW"/>
</dbReference>
<dbReference type="Pfam" id="PF00487">
    <property type="entry name" value="FA_desaturase"/>
    <property type="match status" value="1"/>
</dbReference>
<evidence type="ECO:0000256" key="9">
    <source>
        <dbReference type="ARBA" id="ARBA00023136"/>
    </source>
</evidence>
<dbReference type="RefSeq" id="WP_369234328.1">
    <property type="nucleotide sequence ID" value="NZ_CP163435.1"/>
</dbReference>
<evidence type="ECO:0000256" key="10">
    <source>
        <dbReference type="SAM" id="MobiDB-lite"/>
    </source>
</evidence>
<feature type="region of interest" description="Disordered" evidence="10">
    <location>
        <begin position="1"/>
        <end position="42"/>
    </location>
</feature>
<evidence type="ECO:0000256" key="8">
    <source>
        <dbReference type="ARBA" id="ARBA00023098"/>
    </source>
</evidence>
<name>A0AB39P9E4_9ACTN</name>
<reference evidence="13" key="1">
    <citation type="submission" date="2024-07" db="EMBL/GenBank/DDBJ databases">
        <authorList>
            <person name="Yu S.T."/>
        </authorList>
    </citation>
    <scope>NUCLEOTIDE SEQUENCE</scope>
    <source>
        <strain evidence="13">R21</strain>
    </source>
</reference>
<dbReference type="PANTHER" id="PTHR11351:SF3">
    <property type="entry name" value="BLL4393 PROTEIN"/>
    <property type="match status" value="1"/>
</dbReference>
<feature type="transmembrane region" description="Helical" evidence="11">
    <location>
        <begin position="52"/>
        <end position="76"/>
    </location>
</feature>
<evidence type="ECO:0000256" key="11">
    <source>
        <dbReference type="SAM" id="Phobius"/>
    </source>
</evidence>
<keyword evidence="7" id="KW-0408">Iron</keyword>
<protein>
    <submittedName>
        <fullName evidence="13">Acyl-CoA desaturase</fullName>
    </submittedName>
</protein>
<dbReference type="GO" id="GO:0016717">
    <property type="term" value="F:oxidoreductase activity, acting on paired donors, with oxidation of a pair of donors resulting in the reduction of molecular oxygen to two molecules of water"/>
    <property type="evidence" value="ECO:0007669"/>
    <property type="project" value="InterPro"/>
</dbReference>
<evidence type="ECO:0000256" key="6">
    <source>
        <dbReference type="ARBA" id="ARBA00023002"/>
    </source>
</evidence>
<dbReference type="CDD" id="cd03505">
    <property type="entry name" value="Delta9-FADS-like"/>
    <property type="match status" value="1"/>
</dbReference>
<evidence type="ECO:0000256" key="2">
    <source>
        <dbReference type="ARBA" id="ARBA00008749"/>
    </source>
</evidence>
<dbReference type="AlphaFoldDB" id="A0AB39P9E4"/>
<evidence type="ECO:0000256" key="4">
    <source>
        <dbReference type="ARBA" id="ARBA00022832"/>
    </source>
</evidence>
<organism evidence="13">
    <name type="scientific">Streptomyces sp. R21</name>
    <dbReference type="NCBI Taxonomy" id="3238627"/>
    <lineage>
        <taxon>Bacteria</taxon>
        <taxon>Bacillati</taxon>
        <taxon>Actinomycetota</taxon>
        <taxon>Actinomycetes</taxon>
        <taxon>Kitasatosporales</taxon>
        <taxon>Streptomycetaceae</taxon>
        <taxon>Streptomyces</taxon>
    </lineage>
</organism>
<keyword evidence="4" id="KW-0276">Fatty acid metabolism</keyword>
<keyword evidence="8" id="KW-0443">Lipid metabolism</keyword>
<dbReference type="GO" id="GO:0016020">
    <property type="term" value="C:membrane"/>
    <property type="evidence" value="ECO:0007669"/>
    <property type="project" value="UniProtKB-SubCell"/>
</dbReference>
<dbReference type="InterPro" id="IPR015876">
    <property type="entry name" value="Acyl-CoA_DS"/>
</dbReference>
<accession>A0AB39P9E4</accession>
<evidence type="ECO:0000256" key="5">
    <source>
        <dbReference type="ARBA" id="ARBA00022989"/>
    </source>
</evidence>
<evidence type="ECO:0000256" key="7">
    <source>
        <dbReference type="ARBA" id="ARBA00023004"/>
    </source>
</evidence>
<dbReference type="InterPro" id="IPR005804">
    <property type="entry name" value="FA_desaturase_dom"/>
</dbReference>
<feature type="transmembrane region" description="Helical" evidence="11">
    <location>
        <begin position="229"/>
        <end position="246"/>
    </location>
</feature>
<feature type="transmembrane region" description="Helical" evidence="11">
    <location>
        <begin position="82"/>
        <end position="103"/>
    </location>
</feature>
<keyword evidence="6" id="KW-0560">Oxidoreductase</keyword>
<keyword evidence="5 11" id="KW-1133">Transmembrane helix</keyword>
<dbReference type="PRINTS" id="PR00075">
    <property type="entry name" value="FACDDSATRASE"/>
</dbReference>
<feature type="compositionally biased region" description="Polar residues" evidence="10">
    <location>
        <begin position="1"/>
        <end position="19"/>
    </location>
</feature>
<keyword evidence="9 11" id="KW-0472">Membrane</keyword>
<keyword evidence="3 11" id="KW-0812">Transmembrane</keyword>
<feature type="transmembrane region" description="Helical" evidence="11">
    <location>
        <begin position="202"/>
        <end position="223"/>
    </location>
</feature>
<evidence type="ECO:0000313" key="13">
    <source>
        <dbReference type="EMBL" id="XDQ27077.1"/>
    </source>
</evidence>
<sequence length="341" mass="37304">MPLSSSLSQTAIPPDSQTAIPPDNAPPPQGYDGTSPFPPDAPAAEADGGQRLYVTVTAVIVVLPFVALGLAGWLLWGRLIHPADVLLAVLFYTITGLGVTVGFHRGLTHRSYQAVRPVRIALAVAGSMSFQGDVIGWVATHRRHHAFTDRPGDPHSPYRYGTHLRGQLRGLLHAHVGWLFRNESTPAERYAPDLLADRDIRAVARAFPALCVLTLALPFGLGWAIGGTWVYGITGLLWAGLVRIALLHHVTWSVNSLCHVIGERPFRTRRHDRATNLWPLALLSFGESWHNFHHADPTSARHGVDRGQIDPSAAFIGLLERLGWVHDVRRPTPARVAAHRS</sequence>
<evidence type="ECO:0000256" key="1">
    <source>
        <dbReference type="ARBA" id="ARBA00004141"/>
    </source>
</evidence>
<dbReference type="EMBL" id="CP163435">
    <property type="protein sequence ID" value="XDQ27077.1"/>
    <property type="molecule type" value="Genomic_DNA"/>
</dbReference>
<proteinExistence type="inferred from homology"/>
<comment type="similarity">
    <text evidence="2">Belongs to the fatty acid desaturase type 2 family.</text>
</comment>
<feature type="domain" description="Fatty acid desaturase" evidence="12">
    <location>
        <begin position="85"/>
        <end position="298"/>
    </location>
</feature>
<gene>
    <name evidence="13" type="ORF">AB5J56_21245</name>
</gene>
<evidence type="ECO:0000259" key="12">
    <source>
        <dbReference type="Pfam" id="PF00487"/>
    </source>
</evidence>
<comment type="subcellular location">
    <subcellularLocation>
        <location evidence="1">Membrane</location>
        <topology evidence="1">Multi-pass membrane protein</topology>
    </subcellularLocation>
</comment>